<dbReference type="RefSeq" id="WP_122973027.1">
    <property type="nucleotide sequence ID" value="NZ_RHLQ01000043.1"/>
</dbReference>
<keyword evidence="1" id="KW-0812">Transmembrane</keyword>
<evidence type="ECO:0000313" key="2">
    <source>
        <dbReference type="EMBL" id="RNC97635.1"/>
    </source>
</evidence>
<protein>
    <submittedName>
        <fullName evidence="2">Uncharacterized protein</fullName>
    </submittedName>
</protein>
<evidence type="ECO:0000313" key="3">
    <source>
        <dbReference type="Proteomes" id="UP000279909"/>
    </source>
</evidence>
<evidence type="ECO:0000256" key="1">
    <source>
        <dbReference type="SAM" id="Phobius"/>
    </source>
</evidence>
<keyword evidence="1" id="KW-1133">Transmembrane helix</keyword>
<keyword evidence="3" id="KW-1185">Reference proteome</keyword>
<comment type="caution">
    <text evidence="2">The sequence shown here is derived from an EMBL/GenBank/DDBJ whole genome shotgun (WGS) entry which is preliminary data.</text>
</comment>
<dbReference type="AlphaFoldDB" id="A0A3M8H5D1"/>
<gene>
    <name evidence="2" type="ORF">EC501_14545</name>
</gene>
<dbReference type="OrthoDB" id="2739527at2"/>
<keyword evidence="1" id="KW-0472">Membrane</keyword>
<dbReference type="EMBL" id="RHLQ01000043">
    <property type="protein sequence ID" value="RNC97635.1"/>
    <property type="molecule type" value="Genomic_DNA"/>
</dbReference>
<feature type="transmembrane region" description="Helical" evidence="1">
    <location>
        <begin position="6"/>
        <end position="23"/>
    </location>
</feature>
<reference evidence="2 3" key="1">
    <citation type="journal article" date="2014" name="Int. J. Syst. Evol. Microbiol.">
        <title>Lysinibacillus halotolerans sp. nov., isolated from saline-alkaline soil.</title>
        <authorList>
            <person name="Kong D."/>
            <person name="Wang Y."/>
            <person name="Zhao B."/>
            <person name="Li Y."/>
            <person name="Song J."/>
            <person name="Zhai Y."/>
            <person name="Zhang C."/>
            <person name="Wang H."/>
            <person name="Chen X."/>
            <person name="Zhao B."/>
            <person name="Ruan Z."/>
        </authorList>
    </citation>
    <scope>NUCLEOTIDE SEQUENCE [LARGE SCALE GENOMIC DNA]</scope>
    <source>
        <strain evidence="2 3">MCCC 1A12703</strain>
    </source>
</reference>
<accession>A0A3M8H5D1</accession>
<dbReference type="Proteomes" id="UP000279909">
    <property type="component" value="Unassembled WGS sequence"/>
</dbReference>
<sequence length="154" mass="18347">MKKTWIKRTVLVTILVIILVFYWNEYRTKKLVEAFFDTYQLSEEIHDITIINLSEEDILKAFTIIDEEHPLHPTVINSIEKLTVKRIPDYKETFSFSEGYSVFFIYNNTSNHIYINKNGIVYFNGKEYEIQGKEIVKDLFEILERAEKNKPDVK</sequence>
<proteinExistence type="predicted"/>
<name>A0A3M8H5D1_9BACI</name>
<organism evidence="2 3">
    <name type="scientific">Lysinibacillus halotolerans</name>
    <dbReference type="NCBI Taxonomy" id="1368476"/>
    <lineage>
        <taxon>Bacteria</taxon>
        <taxon>Bacillati</taxon>
        <taxon>Bacillota</taxon>
        <taxon>Bacilli</taxon>
        <taxon>Bacillales</taxon>
        <taxon>Bacillaceae</taxon>
        <taxon>Lysinibacillus</taxon>
    </lineage>
</organism>